<sequence>MATEWKAMGNGAFKSKDYTRAQAYYSQALQVLEAPQSCKYSQADLQVLGPVIATMHVNIAACYLQNKDAFDCKLCVDHCTKAIQYDPVNVKAWYRRSQAYAKEKNFASAKQDVLEAIRIDPSNAALRTHLEQLKKAASDTLQAEKKSFQKLFQS</sequence>
<proteinExistence type="predicted"/>
<dbReference type="PROSITE" id="PS50005">
    <property type="entry name" value="TPR"/>
    <property type="match status" value="1"/>
</dbReference>
<dbReference type="Gene3D" id="1.25.40.10">
    <property type="entry name" value="Tetratricopeptide repeat domain"/>
    <property type="match status" value="1"/>
</dbReference>
<dbReference type="PANTHER" id="PTHR11242">
    <property type="entry name" value="ARYL HYDROCARBON RECEPTOR INTERACTING PROTEIN RELATED"/>
    <property type="match status" value="1"/>
</dbReference>
<reference evidence="4 5" key="1">
    <citation type="submission" date="2019-07" db="EMBL/GenBank/DDBJ databases">
        <title>Genomics analysis of Aphanomyces spp. identifies a new class of oomycete effector associated with host adaptation.</title>
        <authorList>
            <person name="Gaulin E."/>
        </authorList>
    </citation>
    <scope>NUCLEOTIDE SEQUENCE [LARGE SCALE GENOMIC DNA]</scope>
    <source>
        <strain evidence="4 5">ATCC 201684</strain>
    </source>
</reference>
<organism evidence="4 5">
    <name type="scientific">Aphanomyces euteiches</name>
    <dbReference type="NCBI Taxonomy" id="100861"/>
    <lineage>
        <taxon>Eukaryota</taxon>
        <taxon>Sar</taxon>
        <taxon>Stramenopiles</taxon>
        <taxon>Oomycota</taxon>
        <taxon>Saprolegniomycetes</taxon>
        <taxon>Saprolegniales</taxon>
        <taxon>Verrucalvaceae</taxon>
        <taxon>Aphanomyces</taxon>
    </lineage>
</organism>
<evidence type="ECO:0000313" key="5">
    <source>
        <dbReference type="Proteomes" id="UP000481153"/>
    </source>
</evidence>
<dbReference type="SUPFAM" id="SSF48452">
    <property type="entry name" value="TPR-like"/>
    <property type="match status" value="1"/>
</dbReference>
<dbReference type="PANTHER" id="PTHR11242:SF0">
    <property type="entry name" value="TPR_REGION DOMAIN-CONTAINING PROTEIN"/>
    <property type="match status" value="1"/>
</dbReference>
<dbReference type="Pfam" id="PF07719">
    <property type="entry name" value="TPR_2"/>
    <property type="match status" value="1"/>
</dbReference>
<dbReference type="EMBL" id="VJMJ01000077">
    <property type="protein sequence ID" value="KAF0738291.1"/>
    <property type="molecule type" value="Genomic_DNA"/>
</dbReference>
<feature type="repeat" description="TPR" evidence="3">
    <location>
        <begin position="90"/>
        <end position="123"/>
    </location>
</feature>
<protein>
    <submittedName>
        <fullName evidence="4">Uncharacterized protein</fullName>
    </submittedName>
</protein>
<evidence type="ECO:0000256" key="1">
    <source>
        <dbReference type="ARBA" id="ARBA00022737"/>
    </source>
</evidence>
<accession>A0A6G0XE01</accession>
<keyword evidence="1" id="KW-0677">Repeat</keyword>
<evidence type="ECO:0000313" key="4">
    <source>
        <dbReference type="EMBL" id="KAF0738291.1"/>
    </source>
</evidence>
<dbReference type="VEuPathDB" id="FungiDB:AeMF1_012113"/>
<evidence type="ECO:0000256" key="3">
    <source>
        <dbReference type="PROSITE-ProRule" id="PRU00339"/>
    </source>
</evidence>
<dbReference type="SMART" id="SM00028">
    <property type="entry name" value="TPR"/>
    <property type="match status" value="3"/>
</dbReference>
<comment type="caution">
    <text evidence="4">The sequence shown here is derived from an EMBL/GenBank/DDBJ whole genome shotgun (WGS) entry which is preliminary data.</text>
</comment>
<dbReference type="InterPro" id="IPR011990">
    <property type="entry name" value="TPR-like_helical_dom_sf"/>
</dbReference>
<dbReference type="AlphaFoldDB" id="A0A6G0XE01"/>
<dbReference type="InterPro" id="IPR013105">
    <property type="entry name" value="TPR_2"/>
</dbReference>
<dbReference type="InterPro" id="IPR039663">
    <property type="entry name" value="AIP/AIPL1/TTC9"/>
</dbReference>
<evidence type="ECO:0000256" key="2">
    <source>
        <dbReference type="ARBA" id="ARBA00022803"/>
    </source>
</evidence>
<name>A0A6G0XE01_9STRA</name>
<dbReference type="Proteomes" id="UP000481153">
    <property type="component" value="Unassembled WGS sequence"/>
</dbReference>
<gene>
    <name evidence="4" type="ORF">Ae201684_005849</name>
</gene>
<keyword evidence="2 3" id="KW-0802">TPR repeat</keyword>
<keyword evidence="5" id="KW-1185">Reference proteome</keyword>
<dbReference type="InterPro" id="IPR019734">
    <property type="entry name" value="TPR_rpt"/>
</dbReference>